<dbReference type="EMBL" id="JOJR01000237">
    <property type="protein sequence ID" value="RCN41402.1"/>
    <property type="molecule type" value="Genomic_DNA"/>
</dbReference>
<organism evidence="5 6">
    <name type="scientific">Ancylostoma caninum</name>
    <name type="common">Dog hookworm</name>
    <dbReference type="NCBI Taxonomy" id="29170"/>
    <lineage>
        <taxon>Eukaryota</taxon>
        <taxon>Metazoa</taxon>
        <taxon>Ecdysozoa</taxon>
        <taxon>Nematoda</taxon>
        <taxon>Chromadorea</taxon>
        <taxon>Rhabditida</taxon>
        <taxon>Rhabditina</taxon>
        <taxon>Rhabditomorpha</taxon>
        <taxon>Strongyloidea</taxon>
        <taxon>Ancylostomatidae</taxon>
        <taxon>Ancylostomatinae</taxon>
        <taxon>Ancylostoma</taxon>
    </lineage>
</organism>
<sequence length="89" mass="9651">MSQVLVTSNVAYALRLGNVCCGIFIVVVVAISLFYCAHWSTYCTGQLRFDVTEAQVTIILLLLITAVCGPNIWTIGMLDVVSISVGAYF</sequence>
<keyword evidence="4" id="KW-0812">Transmembrane</keyword>
<dbReference type="STRING" id="29170.A0A368GAK2"/>
<dbReference type="InterPro" id="IPR014472">
    <property type="entry name" value="CHOPT"/>
</dbReference>
<reference evidence="5 6" key="1">
    <citation type="submission" date="2014-10" db="EMBL/GenBank/DDBJ databases">
        <title>Draft genome of the hookworm Ancylostoma caninum.</title>
        <authorList>
            <person name="Mitreva M."/>
        </authorList>
    </citation>
    <scope>NUCLEOTIDE SEQUENCE [LARGE SCALE GENOMIC DNA]</scope>
    <source>
        <strain evidence="5 6">Baltimore</strain>
    </source>
</reference>
<evidence type="ECO:0000256" key="4">
    <source>
        <dbReference type="SAM" id="Phobius"/>
    </source>
</evidence>
<comment type="subcellular location">
    <subcellularLocation>
        <location evidence="1">Membrane</location>
    </subcellularLocation>
</comment>
<dbReference type="GO" id="GO:0005789">
    <property type="term" value="C:endoplasmic reticulum membrane"/>
    <property type="evidence" value="ECO:0007669"/>
    <property type="project" value="TreeGrafter"/>
</dbReference>
<dbReference type="GO" id="GO:0006646">
    <property type="term" value="P:phosphatidylethanolamine biosynthetic process"/>
    <property type="evidence" value="ECO:0007669"/>
    <property type="project" value="TreeGrafter"/>
</dbReference>
<evidence type="ECO:0000256" key="1">
    <source>
        <dbReference type="ARBA" id="ARBA00004370"/>
    </source>
</evidence>
<keyword evidence="4" id="KW-1133">Transmembrane helix</keyword>
<comment type="similarity">
    <text evidence="2">Belongs to the CDP-alcohol phosphatidyltransferase class-I family.</text>
</comment>
<dbReference type="PANTHER" id="PTHR10414">
    <property type="entry name" value="ETHANOLAMINEPHOSPHOTRANSFERASE"/>
    <property type="match status" value="1"/>
</dbReference>
<keyword evidence="3 4" id="KW-0472">Membrane</keyword>
<name>A0A368GAK2_ANCCA</name>
<dbReference type="GO" id="GO:0004142">
    <property type="term" value="F:diacylglycerol cholinephosphotransferase activity"/>
    <property type="evidence" value="ECO:0007669"/>
    <property type="project" value="TreeGrafter"/>
</dbReference>
<gene>
    <name evidence="5" type="ORF">ANCCAN_12620</name>
</gene>
<accession>A0A368GAK2</accession>
<dbReference type="OrthoDB" id="196717at2759"/>
<evidence type="ECO:0000256" key="3">
    <source>
        <dbReference type="ARBA" id="ARBA00023136"/>
    </source>
</evidence>
<dbReference type="Proteomes" id="UP000252519">
    <property type="component" value="Unassembled WGS sequence"/>
</dbReference>
<evidence type="ECO:0000313" key="5">
    <source>
        <dbReference type="EMBL" id="RCN41402.1"/>
    </source>
</evidence>
<evidence type="ECO:0000256" key="2">
    <source>
        <dbReference type="ARBA" id="ARBA00010441"/>
    </source>
</evidence>
<feature type="transmembrane region" description="Helical" evidence="4">
    <location>
        <begin position="12"/>
        <end position="35"/>
    </location>
</feature>
<evidence type="ECO:0000313" key="6">
    <source>
        <dbReference type="Proteomes" id="UP000252519"/>
    </source>
</evidence>
<feature type="transmembrane region" description="Helical" evidence="4">
    <location>
        <begin position="56"/>
        <end position="76"/>
    </location>
</feature>
<dbReference type="GO" id="GO:0005794">
    <property type="term" value="C:Golgi apparatus"/>
    <property type="evidence" value="ECO:0007669"/>
    <property type="project" value="TreeGrafter"/>
</dbReference>
<dbReference type="GO" id="GO:0004307">
    <property type="term" value="F:ethanolaminephosphotransferase activity"/>
    <property type="evidence" value="ECO:0007669"/>
    <property type="project" value="TreeGrafter"/>
</dbReference>
<comment type="caution">
    <text evidence="5">The sequence shown here is derived from an EMBL/GenBank/DDBJ whole genome shotgun (WGS) entry which is preliminary data.</text>
</comment>
<keyword evidence="6" id="KW-1185">Reference proteome</keyword>
<protein>
    <submittedName>
        <fullName evidence="5">Uncharacterized protein</fullName>
    </submittedName>
</protein>
<proteinExistence type="inferred from homology"/>
<dbReference type="AlphaFoldDB" id="A0A368GAK2"/>
<dbReference type="PANTHER" id="PTHR10414:SF37">
    <property type="entry name" value="BB IN A BOXCAR, ISOFORM C"/>
    <property type="match status" value="1"/>
</dbReference>